<keyword evidence="2" id="KW-1133">Transmembrane helix</keyword>
<dbReference type="EnsemblPlants" id="TuG1812G0100004078.01.T01">
    <property type="protein sequence ID" value="TuG1812G0100004078.01.T01"/>
    <property type="gene ID" value="TuG1812G0100004078.01"/>
</dbReference>
<keyword evidence="5" id="KW-1185">Reference proteome</keyword>
<protein>
    <submittedName>
        <fullName evidence="3 4">Uncharacterized protein</fullName>
    </submittedName>
</protein>
<dbReference type="Proteomes" id="UP000015106">
    <property type="component" value="Chromosome 1"/>
</dbReference>
<feature type="region of interest" description="Disordered" evidence="1">
    <location>
        <begin position="58"/>
        <end position="104"/>
    </location>
</feature>
<proteinExistence type="predicted"/>
<sequence length="104" mass="11693">MALRVSTLPVAAVGRAGNYTVHGITESPGGIWDGLTIVGIVVTGVLLRRRLRSWSRHLFSGSRPHDPQHRDLRVRADRAENKGKREQWVETNRRFTKKAGQGNR</sequence>
<gene>
    <name evidence="3" type="ORF">TRIUR3_30692</name>
</gene>
<evidence type="ECO:0000313" key="4">
    <source>
        <dbReference type="EnsemblPlants" id="TuG1812G0100004078.01.T01"/>
    </source>
</evidence>
<dbReference type="Gramene" id="TuG1812G0100004078.01.T01">
    <property type="protein sequence ID" value="TuG1812G0100004078.01.T01"/>
    <property type="gene ID" value="TuG1812G0100004078.01"/>
</dbReference>
<evidence type="ECO:0000256" key="1">
    <source>
        <dbReference type="SAM" id="MobiDB-lite"/>
    </source>
</evidence>
<dbReference type="OMA" id="HGITESP"/>
<accession>M7ZBD5</accession>
<dbReference type="AlphaFoldDB" id="M7ZBD5"/>
<evidence type="ECO:0000313" key="5">
    <source>
        <dbReference type="Proteomes" id="UP000015106"/>
    </source>
</evidence>
<name>M7ZBD5_TRIUA</name>
<keyword evidence="2" id="KW-0812">Transmembrane</keyword>
<keyword evidence="2" id="KW-0472">Membrane</keyword>
<organism evidence="3">
    <name type="scientific">Triticum urartu</name>
    <name type="common">Red wild einkorn</name>
    <name type="synonym">Crithodium urartu</name>
    <dbReference type="NCBI Taxonomy" id="4572"/>
    <lineage>
        <taxon>Eukaryota</taxon>
        <taxon>Viridiplantae</taxon>
        <taxon>Streptophyta</taxon>
        <taxon>Embryophyta</taxon>
        <taxon>Tracheophyta</taxon>
        <taxon>Spermatophyta</taxon>
        <taxon>Magnoliopsida</taxon>
        <taxon>Liliopsida</taxon>
        <taxon>Poales</taxon>
        <taxon>Poaceae</taxon>
        <taxon>BOP clade</taxon>
        <taxon>Pooideae</taxon>
        <taxon>Triticodae</taxon>
        <taxon>Triticeae</taxon>
        <taxon>Triticinae</taxon>
        <taxon>Triticum</taxon>
    </lineage>
</organism>
<reference evidence="3 5" key="1">
    <citation type="journal article" date="2013" name="Nature">
        <title>Draft genome of the wheat A-genome progenitor Triticum urartu.</title>
        <authorList>
            <person name="Ling H.Q."/>
            <person name="Zhao S."/>
            <person name="Liu D."/>
            <person name="Wang J."/>
            <person name="Sun H."/>
            <person name="Zhang C."/>
            <person name="Fan H."/>
            <person name="Li D."/>
            <person name="Dong L."/>
            <person name="Tao Y."/>
            <person name="Gao C."/>
            <person name="Wu H."/>
            <person name="Li Y."/>
            <person name="Cui Y."/>
            <person name="Guo X."/>
            <person name="Zheng S."/>
            <person name="Wang B."/>
            <person name="Yu K."/>
            <person name="Liang Q."/>
            <person name="Yang W."/>
            <person name="Lou X."/>
            <person name="Chen J."/>
            <person name="Feng M."/>
            <person name="Jian J."/>
            <person name="Zhang X."/>
            <person name="Luo G."/>
            <person name="Jiang Y."/>
            <person name="Liu J."/>
            <person name="Wang Z."/>
            <person name="Sha Y."/>
            <person name="Zhang B."/>
            <person name="Wu H."/>
            <person name="Tang D."/>
            <person name="Shen Q."/>
            <person name="Xue P."/>
            <person name="Zou S."/>
            <person name="Wang X."/>
            <person name="Liu X."/>
            <person name="Wang F."/>
            <person name="Yang Y."/>
            <person name="An X."/>
            <person name="Dong Z."/>
            <person name="Zhang K."/>
            <person name="Zhang X."/>
            <person name="Luo M.C."/>
            <person name="Dvorak J."/>
            <person name="Tong Y."/>
            <person name="Wang J."/>
            <person name="Yang H."/>
            <person name="Li Z."/>
            <person name="Wang D."/>
            <person name="Zhang A."/>
            <person name="Wang J."/>
        </authorList>
    </citation>
    <scope>NUCLEOTIDE SEQUENCE</scope>
    <source>
        <strain evidence="5">cv. G1812</strain>
    </source>
</reference>
<reference evidence="4" key="2">
    <citation type="submission" date="2018-03" db="EMBL/GenBank/DDBJ databases">
        <title>The Triticum urartu genome reveals the dynamic nature of wheat genome evolution.</title>
        <authorList>
            <person name="Ling H."/>
            <person name="Ma B."/>
            <person name="Shi X."/>
            <person name="Liu H."/>
            <person name="Dong L."/>
            <person name="Sun H."/>
            <person name="Cao Y."/>
            <person name="Gao Q."/>
            <person name="Zheng S."/>
            <person name="Li Y."/>
            <person name="Yu Y."/>
            <person name="Du H."/>
            <person name="Qi M."/>
            <person name="Li Y."/>
            <person name="Yu H."/>
            <person name="Cui Y."/>
            <person name="Wang N."/>
            <person name="Chen C."/>
            <person name="Wu H."/>
            <person name="Zhao Y."/>
            <person name="Zhang J."/>
            <person name="Li Y."/>
            <person name="Zhou W."/>
            <person name="Zhang B."/>
            <person name="Hu W."/>
            <person name="Eijk M."/>
            <person name="Tang J."/>
            <person name="Witsenboer H."/>
            <person name="Zhao S."/>
            <person name="Li Z."/>
            <person name="Zhang A."/>
            <person name="Wang D."/>
            <person name="Liang C."/>
        </authorList>
    </citation>
    <scope>NUCLEOTIDE SEQUENCE [LARGE SCALE GENOMIC DNA]</scope>
    <source>
        <strain evidence="4">cv. G1812</strain>
    </source>
</reference>
<feature type="compositionally biased region" description="Basic and acidic residues" evidence="1">
    <location>
        <begin position="63"/>
        <end position="93"/>
    </location>
</feature>
<evidence type="ECO:0000256" key="2">
    <source>
        <dbReference type="SAM" id="Phobius"/>
    </source>
</evidence>
<reference evidence="4" key="3">
    <citation type="submission" date="2022-06" db="UniProtKB">
        <authorList>
            <consortium name="EnsemblPlants"/>
        </authorList>
    </citation>
    <scope>IDENTIFICATION</scope>
</reference>
<dbReference type="EMBL" id="KD287047">
    <property type="protein sequence ID" value="EMS45414.1"/>
    <property type="molecule type" value="Genomic_DNA"/>
</dbReference>
<evidence type="ECO:0000313" key="3">
    <source>
        <dbReference type="EMBL" id="EMS45414.1"/>
    </source>
</evidence>
<feature type="transmembrane region" description="Helical" evidence="2">
    <location>
        <begin position="29"/>
        <end position="47"/>
    </location>
</feature>